<organism evidence="1 2">
    <name type="scientific">Trichoplax adhaerens</name>
    <name type="common">Trichoplax reptans</name>
    <dbReference type="NCBI Taxonomy" id="10228"/>
    <lineage>
        <taxon>Eukaryota</taxon>
        <taxon>Metazoa</taxon>
        <taxon>Placozoa</taxon>
        <taxon>Uniplacotomia</taxon>
        <taxon>Trichoplacea</taxon>
        <taxon>Trichoplacidae</taxon>
        <taxon>Trichoplax</taxon>
    </lineage>
</organism>
<dbReference type="HOGENOM" id="CLU_1519792_0_0_1"/>
<keyword evidence="2" id="KW-1185">Reference proteome</keyword>
<gene>
    <name evidence="1" type="ORF">TRIADDRAFT_57953</name>
</gene>
<dbReference type="RefSeq" id="XP_002113976.1">
    <property type="nucleotide sequence ID" value="XM_002113940.1"/>
</dbReference>
<dbReference type="InParanoid" id="B3S276"/>
<sequence length="177" mass="19719">MGGGKNRTFYRIPKNLRKTRDSLLDLITIAKGAACCEALPAQSQNGTVSAADITPFCDVIFLYEVTGWSCNYEVAEKNLDRETYKQTPSYATNAKIHAKVLLQNSVVTTVQREKNLLSKKNRITLSKSEKKLPNLSSVSVAWINNMSQANRIKRGLHARTCSESSKTTAKRIKKGCY</sequence>
<evidence type="ECO:0000313" key="1">
    <source>
        <dbReference type="EMBL" id="EDV23066.1"/>
    </source>
</evidence>
<dbReference type="Proteomes" id="UP000009022">
    <property type="component" value="Unassembled WGS sequence"/>
</dbReference>
<name>B3S276_TRIAD</name>
<protein>
    <submittedName>
        <fullName evidence="1">Uncharacterized protein</fullName>
    </submittedName>
</protein>
<proteinExistence type="predicted"/>
<dbReference type="EMBL" id="DS985247">
    <property type="protein sequence ID" value="EDV23066.1"/>
    <property type="molecule type" value="Genomic_DNA"/>
</dbReference>
<evidence type="ECO:0000313" key="2">
    <source>
        <dbReference type="Proteomes" id="UP000009022"/>
    </source>
</evidence>
<accession>B3S276</accession>
<dbReference type="KEGG" id="tad:TRIADDRAFT_57953"/>
<reference evidence="1 2" key="1">
    <citation type="journal article" date="2008" name="Nature">
        <title>The Trichoplax genome and the nature of placozoans.</title>
        <authorList>
            <person name="Srivastava M."/>
            <person name="Begovic E."/>
            <person name="Chapman J."/>
            <person name="Putnam N.H."/>
            <person name="Hellsten U."/>
            <person name="Kawashima T."/>
            <person name="Kuo A."/>
            <person name="Mitros T."/>
            <person name="Salamov A."/>
            <person name="Carpenter M.L."/>
            <person name="Signorovitch A.Y."/>
            <person name="Moreno M.A."/>
            <person name="Kamm K."/>
            <person name="Grimwood J."/>
            <person name="Schmutz J."/>
            <person name="Shapiro H."/>
            <person name="Grigoriev I.V."/>
            <person name="Buss L.W."/>
            <person name="Schierwater B."/>
            <person name="Dellaporta S.L."/>
            <person name="Rokhsar D.S."/>
        </authorList>
    </citation>
    <scope>NUCLEOTIDE SEQUENCE [LARGE SCALE GENOMIC DNA]</scope>
    <source>
        <strain evidence="1 2">Grell-BS-1999</strain>
    </source>
</reference>
<dbReference type="GeneID" id="6755507"/>
<dbReference type="CTD" id="6755507"/>
<dbReference type="AlphaFoldDB" id="B3S276"/>